<dbReference type="InterPro" id="IPR001387">
    <property type="entry name" value="Cro/C1-type_HTH"/>
</dbReference>
<dbReference type="PROSITE" id="PS50943">
    <property type="entry name" value="HTH_CROC1"/>
    <property type="match status" value="1"/>
</dbReference>
<dbReference type="SUPFAM" id="SSF47413">
    <property type="entry name" value="lambda repressor-like DNA-binding domains"/>
    <property type="match status" value="1"/>
</dbReference>
<dbReference type="Pfam" id="PF01381">
    <property type="entry name" value="HTH_3"/>
    <property type="match status" value="1"/>
</dbReference>
<feature type="domain" description="HTH cro/C1-type" evidence="1">
    <location>
        <begin position="7"/>
        <end position="62"/>
    </location>
</feature>
<proteinExistence type="predicted"/>
<sequence>MRIGERIKQRRLELGYTADMLAKMLNKNRATIYRYENGDIENMPIDVLEPLAKALNTTPAYLMGWKDSEQSVEQKSTDGYYTDPEAAEFAEYLRTRPGARMLFSAAKDITKEEMEETVKYIEFLKSKHK</sequence>
<reference evidence="2" key="1">
    <citation type="journal article" date="2021" name="Proc. Natl. Acad. Sci. U.S.A.">
        <title>A Catalog of Tens of Thousands of Viruses from Human Metagenomes Reveals Hidden Associations with Chronic Diseases.</title>
        <authorList>
            <person name="Tisza M.J."/>
            <person name="Buck C.B."/>
        </authorList>
    </citation>
    <scope>NUCLEOTIDE SEQUENCE</scope>
    <source>
        <strain evidence="2">Ctckx14</strain>
    </source>
</reference>
<dbReference type="GO" id="GO:0003677">
    <property type="term" value="F:DNA binding"/>
    <property type="evidence" value="ECO:0007669"/>
    <property type="project" value="InterPro"/>
</dbReference>
<evidence type="ECO:0000313" key="2">
    <source>
        <dbReference type="EMBL" id="DAD83319.1"/>
    </source>
</evidence>
<dbReference type="Gene3D" id="1.10.260.40">
    <property type="entry name" value="lambda repressor-like DNA-binding domains"/>
    <property type="match status" value="1"/>
</dbReference>
<dbReference type="CDD" id="cd00093">
    <property type="entry name" value="HTH_XRE"/>
    <property type="match status" value="1"/>
</dbReference>
<protein>
    <submittedName>
        <fullName evidence="2">Helix-turn-helix domain protein</fullName>
    </submittedName>
</protein>
<name>A0A8S5MMP4_9CAUD</name>
<evidence type="ECO:0000259" key="1">
    <source>
        <dbReference type="PROSITE" id="PS50943"/>
    </source>
</evidence>
<dbReference type="SMART" id="SM00530">
    <property type="entry name" value="HTH_XRE"/>
    <property type="match status" value="1"/>
</dbReference>
<accession>A0A8S5MMP4</accession>
<organism evidence="2">
    <name type="scientific">Siphoviridae sp. ctckx14</name>
    <dbReference type="NCBI Taxonomy" id="2826396"/>
    <lineage>
        <taxon>Viruses</taxon>
        <taxon>Duplodnaviria</taxon>
        <taxon>Heunggongvirae</taxon>
        <taxon>Uroviricota</taxon>
        <taxon>Caudoviricetes</taxon>
    </lineage>
</organism>
<dbReference type="EMBL" id="BK014934">
    <property type="protein sequence ID" value="DAD83319.1"/>
    <property type="molecule type" value="Genomic_DNA"/>
</dbReference>
<dbReference type="InterPro" id="IPR010982">
    <property type="entry name" value="Lambda_DNA-bd_dom_sf"/>
</dbReference>